<dbReference type="PANTHER" id="PTHR13230:SF5">
    <property type="entry name" value="GENERAL TRANSCRIPTION FACTOR 3C POLYPEPTIDE 5"/>
    <property type="match status" value="1"/>
</dbReference>
<comment type="caution">
    <text evidence="8">The sequence shown here is derived from an EMBL/GenBank/DDBJ whole genome shotgun (WGS) entry which is preliminary data.</text>
</comment>
<evidence type="ECO:0008006" key="10">
    <source>
        <dbReference type="Google" id="ProtNLM"/>
    </source>
</evidence>
<evidence type="ECO:0000256" key="4">
    <source>
        <dbReference type="ARBA" id="ARBA00023242"/>
    </source>
</evidence>
<dbReference type="InterPro" id="IPR041499">
    <property type="entry name" value="Tfc1/Sfc1_N"/>
</dbReference>
<dbReference type="InterPro" id="IPR019136">
    <property type="entry name" value="TF_IIIC_su-5_HTH"/>
</dbReference>
<reference evidence="8 9" key="1">
    <citation type="journal article" date="2013" name="BMC Genomics">
        <title>The miniature genome of a carnivorous plant Genlisea aurea contains a low number of genes and short non-coding sequences.</title>
        <authorList>
            <person name="Leushkin E.V."/>
            <person name="Sutormin R.A."/>
            <person name="Nabieva E.R."/>
            <person name="Penin A.A."/>
            <person name="Kondrashov A.S."/>
            <person name="Logacheva M.D."/>
        </authorList>
    </citation>
    <scope>NUCLEOTIDE SEQUENCE [LARGE SCALE GENOMIC DNA]</scope>
</reference>
<evidence type="ECO:0000256" key="3">
    <source>
        <dbReference type="ARBA" id="ARBA00023163"/>
    </source>
</evidence>
<accession>S8E593</accession>
<dbReference type="Gene3D" id="3.30.200.160">
    <property type="entry name" value="TFIIIC, subcomplex tauA, subunit Sfc1, barrel domain"/>
    <property type="match status" value="1"/>
</dbReference>
<dbReference type="Pfam" id="PF09734">
    <property type="entry name" value="Tau95"/>
    <property type="match status" value="1"/>
</dbReference>
<dbReference type="GO" id="GO:0000127">
    <property type="term" value="C:transcription factor TFIIIC complex"/>
    <property type="evidence" value="ECO:0007669"/>
    <property type="project" value="InterPro"/>
</dbReference>
<gene>
    <name evidence="8" type="ORF">M569_07249</name>
</gene>
<feature type="region of interest" description="Disordered" evidence="5">
    <location>
        <begin position="91"/>
        <end position="135"/>
    </location>
</feature>
<evidence type="ECO:0000313" key="8">
    <source>
        <dbReference type="EMBL" id="EPS67527.1"/>
    </source>
</evidence>
<comment type="subcellular location">
    <subcellularLocation>
        <location evidence="1">Nucleus</location>
    </subcellularLocation>
</comment>
<dbReference type="Proteomes" id="UP000015453">
    <property type="component" value="Unassembled WGS sequence"/>
</dbReference>
<dbReference type="EMBL" id="AUSU01003070">
    <property type="protein sequence ID" value="EPS67527.1"/>
    <property type="molecule type" value="Genomic_DNA"/>
</dbReference>
<sequence length="548" mass="62084">MGLIEEGSISGVLAGSINGVFAVNYPGYPSSVERAIETLGGSHGILKVHADKSKKLELRFRPEDPYSHPAFGERQSCNNFLLKISKKKAKDVHNETSGSSQAESLHVRESSGKGTAAGNESESIPASSVDEARKKDGGIQDQLSACIVSRISEAYHFNGMADYQHVLPLHADSSGRKKRTWAEVEKSVGKDDLLDVDLEDIMILVPPLFSLKDQPEKILLKPCVESNVKKKPEENAEPPAEESSSVTKQMEIEPCLAIDFNVKDILNFHLFVPKAVNWEELIPRNSKRWLLQRAVCDLFDEHPIWPKSSLAERLINRGMDVANNVLRRLLFIAAYYFSNGPFLRFWIRKGYDPRKDPGSRVYQRTDFRVPPSLRSYCFSDAVSGLNDKWEDICAFRVFPRKCQISLQLFELKDDYIQEEIVKPIHQESRCSLQTGWFSNQSIESFRLRVAQRFLSIYPEAGSETLLKHVSFRFERTKRAHLIVKNPPKVGEKKDVAAEIEVPENENNDQVEEKEDEDDTIEDLVDDDLGEDPNEEDEELYPVISSAFP</sequence>
<dbReference type="AlphaFoldDB" id="S8E593"/>
<evidence type="ECO:0000259" key="6">
    <source>
        <dbReference type="Pfam" id="PF09734"/>
    </source>
</evidence>
<evidence type="ECO:0000259" key="7">
    <source>
        <dbReference type="Pfam" id="PF17682"/>
    </source>
</evidence>
<name>S8E593_9LAMI</name>
<keyword evidence="3" id="KW-0804">Transcription</keyword>
<dbReference type="GO" id="GO:0005634">
    <property type="term" value="C:nucleus"/>
    <property type="evidence" value="ECO:0007669"/>
    <property type="project" value="UniProtKB-SubCell"/>
</dbReference>
<keyword evidence="4" id="KW-0539">Nucleus</keyword>
<dbReference type="InterPro" id="IPR040454">
    <property type="entry name" value="TF_IIIC_Tfc1/Sfc1"/>
</dbReference>
<evidence type="ECO:0000256" key="1">
    <source>
        <dbReference type="ARBA" id="ARBA00004123"/>
    </source>
</evidence>
<dbReference type="GO" id="GO:0001002">
    <property type="term" value="F:RNA polymerase III type 1 promoter sequence-specific DNA binding"/>
    <property type="evidence" value="ECO:0007669"/>
    <property type="project" value="TreeGrafter"/>
</dbReference>
<proteinExistence type="predicted"/>
<dbReference type="OrthoDB" id="5598268at2759"/>
<feature type="domain" description="Transcription factor IIIC subunit 5 HTH" evidence="6">
    <location>
        <begin position="203"/>
        <end position="368"/>
    </location>
</feature>
<feature type="domain" description="Transcription factor IIIC subunit Tfc1/Sfc1 triple barrel" evidence="7">
    <location>
        <begin position="22"/>
        <end position="165"/>
    </location>
</feature>
<keyword evidence="9" id="KW-1185">Reference proteome</keyword>
<feature type="compositionally biased region" description="Acidic residues" evidence="5">
    <location>
        <begin position="500"/>
        <end position="539"/>
    </location>
</feature>
<dbReference type="PANTHER" id="PTHR13230">
    <property type="entry name" value="GENERAL TRANSCRIPTION FACTOR IIIC, POLYPEPTIDE 5"/>
    <property type="match status" value="1"/>
</dbReference>
<evidence type="ECO:0000256" key="5">
    <source>
        <dbReference type="SAM" id="MobiDB-lite"/>
    </source>
</evidence>
<dbReference type="Pfam" id="PF17682">
    <property type="entry name" value="Tau95_N"/>
    <property type="match status" value="1"/>
</dbReference>
<keyword evidence="2" id="KW-0238">DNA-binding</keyword>
<protein>
    <recommendedName>
        <fullName evidence="10">Transcription factor IIIC subunit 5 HTH domain-containing protein</fullName>
    </recommendedName>
</protein>
<dbReference type="InterPro" id="IPR042536">
    <property type="entry name" value="TFIIIC_tauA_Sfc1"/>
</dbReference>
<dbReference type="GO" id="GO:0006384">
    <property type="term" value="P:transcription initiation at RNA polymerase III promoter"/>
    <property type="evidence" value="ECO:0007669"/>
    <property type="project" value="InterPro"/>
</dbReference>
<evidence type="ECO:0000313" key="9">
    <source>
        <dbReference type="Proteomes" id="UP000015453"/>
    </source>
</evidence>
<feature type="region of interest" description="Disordered" evidence="5">
    <location>
        <begin position="493"/>
        <end position="548"/>
    </location>
</feature>
<dbReference type="GO" id="GO:0001003">
    <property type="term" value="F:RNA polymerase III type 2 promoter sequence-specific DNA binding"/>
    <property type="evidence" value="ECO:0007669"/>
    <property type="project" value="TreeGrafter"/>
</dbReference>
<organism evidence="8 9">
    <name type="scientific">Genlisea aurea</name>
    <dbReference type="NCBI Taxonomy" id="192259"/>
    <lineage>
        <taxon>Eukaryota</taxon>
        <taxon>Viridiplantae</taxon>
        <taxon>Streptophyta</taxon>
        <taxon>Embryophyta</taxon>
        <taxon>Tracheophyta</taxon>
        <taxon>Spermatophyta</taxon>
        <taxon>Magnoliopsida</taxon>
        <taxon>eudicotyledons</taxon>
        <taxon>Gunneridae</taxon>
        <taxon>Pentapetalae</taxon>
        <taxon>asterids</taxon>
        <taxon>lamiids</taxon>
        <taxon>Lamiales</taxon>
        <taxon>Lentibulariaceae</taxon>
        <taxon>Genlisea</taxon>
    </lineage>
</organism>
<evidence type="ECO:0000256" key="2">
    <source>
        <dbReference type="ARBA" id="ARBA00023125"/>
    </source>
</evidence>